<evidence type="ECO:0000313" key="3">
    <source>
        <dbReference type="Proteomes" id="UP000654670"/>
    </source>
</evidence>
<comment type="caution">
    <text evidence="2">The sequence shown here is derived from an EMBL/GenBank/DDBJ whole genome shotgun (WGS) entry which is preliminary data.</text>
</comment>
<name>A0A917VZF2_9BACL</name>
<dbReference type="InterPro" id="IPR007295">
    <property type="entry name" value="DUF402"/>
</dbReference>
<dbReference type="EMBL" id="BMOK01000002">
    <property type="protein sequence ID" value="GGL43597.1"/>
    <property type="molecule type" value="Genomic_DNA"/>
</dbReference>
<reference evidence="2" key="1">
    <citation type="journal article" date="2014" name="Int. J. Syst. Evol. Microbiol.">
        <title>Complete genome sequence of Corynebacterium casei LMG S-19264T (=DSM 44701T), isolated from a smear-ripened cheese.</title>
        <authorList>
            <consortium name="US DOE Joint Genome Institute (JGI-PGF)"/>
            <person name="Walter F."/>
            <person name="Albersmeier A."/>
            <person name="Kalinowski J."/>
            <person name="Ruckert C."/>
        </authorList>
    </citation>
    <scope>NUCLEOTIDE SEQUENCE</scope>
    <source>
        <strain evidence="2">JCM 15325</strain>
    </source>
</reference>
<dbReference type="Pfam" id="PF04167">
    <property type="entry name" value="DUF402"/>
    <property type="match status" value="1"/>
</dbReference>
<evidence type="ECO:0000259" key="1">
    <source>
        <dbReference type="Pfam" id="PF04167"/>
    </source>
</evidence>
<dbReference type="PANTHER" id="PTHR41271">
    <property type="entry name" value="DUF402 DOMAIN-CONTAINING PROTEIN"/>
    <property type="match status" value="1"/>
</dbReference>
<evidence type="ECO:0000313" key="2">
    <source>
        <dbReference type="EMBL" id="GGL43597.1"/>
    </source>
</evidence>
<feature type="domain" description="DUF402" evidence="1">
    <location>
        <begin position="54"/>
        <end position="133"/>
    </location>
</feature>
<protein>
    <recommendedName>
        <fullName evidence="1">DUF402 domain-containing protein</fullName>
    </recommendedName>
</protein>
<dbReference type="AlphaFoldDB" id="A0A917VZF2"/>
<sequence length="175" mass="20156">MDHPIKKKTIIERKIRYDGTIAEYSCQRLKIGKDDAVLYYRLEKSVSLRRGETELTIPEGSHTISFYWTERPYNVYIWIGPEGNYRGSYLNIVRNTHISDRVVSYEDLILDVLVLPDGRYSVLDEDELPEPLEQFEQGHVNHVLCTLIQSLDSLIPPLVAESEGLSKKTTSGPWT</sequence>
<accession>A0A917VZF2</accession>
<dbReference type="SUPFAM" id="SSF159234">
    <property type="entry name" value="FomD-like"/>
    <property type="match status" value="1"/>
</dbReference>
<dbReference type="PANTHER" id="PTHR41271:SF1">
    <property type="entry name" value="DUF402 DOMAIN-CONTAINING PROTEIN"/>
    <property type="match status" value="1"/>
</dbReference>
<reference evidence="2" key="2">
    <citation type="submission" date="2020-09" db="EMBL/GenBank/DDBJ databases">
        <authorList>
            <person name="Sun Q."/>
            <person name="Ohkuma M."/>
        </authorList>
    </citation>
    <scope>NUCLEOTIDE SEQUENCE</scope>
    <source>
        <strain evidence="2">JCM 15325</strain>
    </source>
</reference>
<gene>
    <name evidence="2" type="ORF">GCM10007968_04340</name>
</gene>
<dbReference type="RefSeq" id="WP_188801441.1">
    <property type="nucleotide sequence ID" value="NZ_BMOK01000002.1"/>
</dbReference>
<dbReference type="Proteomes" id="UP000654670">
    <property type="component" value="Unassembled WGS sequence"/>
</dbReference>
<keyword evidence="3" id="KW-1185">Reference proteome</keyword>
<dbReference type="InterPro" id="IPR035930">
    <property type="entry name" value="FomD-like_sf"/>
</dbReference>
<organism evidence="2 3">
    <name type="scientific">Sporolactobacillus putidus</name>
    <dbReference type="NCBI Taxonomy" id="492735"/>
    <lineage>
        <taxon>Bacteria</taxon>
        <taxon>Bacillati</taxon>
        <taxon>Bacillota</taxon>
        <taxon>Bacilli</taxon>
        <taxon>Bacillales</taxon>
        <taxon>Sporolactobacillaceae</taxon>
        <taxon>Sporolactobacillus</taxon>
    </lineage>
</organism>
<proteinExistence type="predicted"/>
<dbReference type="Gene3D" id="2.40.380.10">
    <property type="entry name" value="FomD-like"/>
    <property type="match status" value="1"/>
</dbReference>